<reference evidence="1" key="1">
    <citation type="submission" date="2020-06" db="EMBL/GenBank/DDBJ databases">
        <title>Characterization of fructooligosaccharide metabolism and fructooligosaccharide-degrading enzymes in human commensal butyrate producers.</title>
        <authorList>
            <person name="Tanno H."/>
            <person name="Fujii T."/>
            <person name="Hirano K."/>
            <person name="Maeno S."/>
            <person name="Tonozuka T."/>
            <person name="Sakamoto M."/>
            <person name="Ohkuma M."/>
            <person name="Tochio T."/>
            <person name="Endo A."/>
        </authorList>
    </citation>
    <scope>NUCLEOTIDE SEQUENCE</scope>
    <source>
        <strain evidence="1">JCM 31265</strain>
    </source>
</reference>
<organism evidence="1 2">
    <name type="scientific">Coprococcus eutactus</name>
    <dbReference type="NCBI Taxonomy" id="33043"/>
    <lineage>
        <taxon>Bacteria</taxon>
        <taxon>Bacillati</taxon>
        <taxon>Bacillota</taxon>
        <taxon>Clostridia</taxon>
        <taxon>Lachnospirales</taxon>
        <taxon>Lachnospiraceae</taxon>
        <taxon>Coprococcus</taxon>
    </lineage>
</organism>
<gene>
    <name evidence="1" type="ORF">COEU31_22050</name>
</gene>
<evidence type="ECO:0000313" key="2">
    <source>
        <dbReference type="Proteomes" id="UP000660047"/>
    </source>
</evidence>
<accession>A0AAI9K607</accession>
<comment type="caution">
    <text evidence="1">The sequence shown here is derived from an EMBL/GenBank/DDBJ whole genome shotgun (WGS) entry which is preliminary data.</text>
</comment>
<proteinExistence type="predicted"/>
<dbReference type="AlphaFoldDB" id="A0AAI9K607"/>
<evidence type="ECO:0000313" key="1">
    <source>
        <dbReference type="EMBL" id="GFO95159.1"/>
    </source>
</evidence>
<protein>
    <submittedName>
        <fullName evidence="1">Uncharacterized protein</fullName>
    </submittedName>
</protein>
<dbReference type="EMBL" id="BLYL01000014">
    <property type="protein sequence ID" value="GFO95159.1"/>
    <property type="molecule type" value="Genomic_DNA"/>
</dbReference>
<dbReference type="RefSeq" id="WP_055222295.1">
    <property type="nucleotide sequence ID" value="NZ_BLYL01000014.1"/>
</dbReference>
<sequence length="106" mass="11979">MRLISQKGWGYIDIEYENGTITMDYTSEGTRIIYSWNDDSGECVIMAEYSSREKAEKVLEDMTKVYGSYISCNGGPGILQGSGYQQAFCFTPPKVFRFPADDEVEV</sequence>
<dbReference type="Proteomes" id="UP000660047">
    <property type="component" value="Unassembled WGS sequence"/>
</dbReference>
<name>A0AAI9K607_9FIRM</name>